<gene>
    <name evidence="8" type="ORF">SMN809_LOCUS20146</name>
</gene>
<dbReference type="EMBL" id="CAJOBI010011569">
    <property type="protein sequence ID" value="CAF4160099.1"/>
    <property type="molecule type" value="Genomic_DNA"/>
</dbReference>
<comment type="caution">
    <text evidence="8">The sequence shown here is derived from an EMBL/GenBank/DDBJ whole genome shotgun (WGS) entry which is preliminary data.</text>
</comment>
<evidence type="ECO:0000313" key="9">
    <source>
        <dbReference type="Proteomes" id="UP000676336"/>
    </source>
</evidence>
<evidence type="ECO:0000256" key="4">
    <source>
        <dbReference type="ARBA" id="ARBA00023157"/>
    </source>
</evidence>
<dbReference type="PRINTS" id="PR00010">
    <property type="entry name" value="EGFBLOOD"/>
</dbReference>
<dbReference type="PROSITE" id="PS50026">
    <property type="entry name" value="EGF_3"/>
    <property type="match status" value="2"/>
</dbReference>
<feature type="domain" description="EGF-like" evidence="7">
    <location>
        <begin position="48"/>
        <end position="84"/>
    </location>
</feature>
<feature type="non-terminal residue" evidence="8">
    <location>
        <position position="1"/>
    </location>
</feature>
<dbReference type="GO" id="GO:0007219">
    <property type="term" value="P:Notch signaling pathway"/>
    <property type="evidence" value="ECO:0007669"/>
    <property type="project" value="TreeGrafter"/>
</dbReference>
<organism evidence="8 9">
    <name type="scientific">Rotaria magnacalcarata</name>
    <dbReference type="NCBI Taxonomy" id="392030"/>
    <lineage>
        <taxon>Eukaryota</taxon>
        <taxon>Metazoa</taxon>
        <taxon>Spiralia</taxon>
        <taxon>Gnathifera</taxon>
        <taxon>Rotifera</taxon>
        <taxon>Eurotatoria</taxon>
        <taxon>Bdelloidea</taxon>
        <taxon>Philodinida</taxon>
        <taxon>Philodinidae</taxon>
        <taxon>Rotaria</taxon>
    </lineage>
</organism>
<dbReference type="AlphaFoldDB" id="A0A8S2RC02"/>
<dbReference type="InterPro" id="IPR000742">
    <property type="entry name" value="EGF"/>
</dbReference>
<keyword evidence="5" id="KW-0325">Glycoprotein</keyword>
<evidence type="ECO:0000259" key="7">
    <source>
        <dbReference type="PROSITE" id="PS50026"/>
    </source>
</evidence>
<name>A0A8S2RC02_9BILA</name>
<evidence type="ECO:0000256" key="2">
    <source>
        <dbReference type="ARBA" id="ARBA00022729"/>
    </source>
</evidence>
<dbReference type="InterPro" id="IPR001881">
    <property type="entry name" value="EGF-like_Ca-bd_dom"/>
</dbReference>
<dbReference type="PROSITE" id="PS00022">
    <property type="entry name" value="EGF_1"/>
    <property type="match status" value="2"/>
</dbReference>
<evidence type="ECO:0000256" key="6">
    <source>
        <dbReference type="PROSITE-ProRule" id="PRU00076"/>
    </source>
</evidence>
<dbReference type="GO" id="GO:0005886">
    <property type="term" value="C:plasma membrane"/>
    <property type="evidence" value="ECO:0007669"/>
    <property type="project" value="UniProtKB-ARBA"/>
</dbReference>
<keyword evidence="1 6" id="KW-0245">EGF-like domain</keyword>
<feature type="domain" description="EGF-like" evidence="7">
    <location>
        <begin position="10"/>
        <end position="47"/>
    </location>
</feature>
<protein>
    <recommendedName>
        <fullName evidence="7">EGF-like domain-containing protein</fullName>
    </recommendedName>
</protein>
<dbReference type="Gene3D" id="2.10.25.10">
    <property type="entry name" value="Laminin"/>
    <property type="match status" value="2"/>
</dbReference>
<comment type="caution">
    <text evidence="6">Lacks conserved residue(s) required for the propagation of feature annotation.</text>
</comment>
<dbReference type="PANTHER" id="PTHR12916:SF4">
    <property type="entry name" value="UNINFLATABLE, ISOFORM C"/>
    <property type="match status" value="1"/>
</dbReference>
<dbReference type="GO" id="GO:0042063">
    <property type="term" value="P:gliogenesis"/>
    <property type="evidence" value="ECO:0007669"/>
    <property type="project" value="UniProtKB-ARBA"/>
</dbReference>
<reference evidence="8" key="1">
    <citation type="submission" date="2021-02" db="EMBL/GenBank/DDBJ databases">
        <authorList>
            <person name="Nowell W R."/>
        </authorList>
    </citation>
    <scope>NUCLEOTIDE SEQUENCE</scope>
</reference>
<proteinExistence type="predicted"/>
<dbReference type="SUPFAM" id="SSF57196">
    <property type="entry name" value="EGF/Laminin"/>
    <property type="match status" value="2"/>
</dbReference>
<feature type="disulfide bond" evidence="6">
    <location>
        <begin position="74"/>
        <end position="83"/>
    </location>
</feature>
<dbReference type="GO" id="GO:0005509">
    <property type="term" value="F:calcium ion binding"/>
    <property type="evidence" value="ECO:0007669"/>
    <property type="project" value="InterPro"/>
</dbReference>
<keyword evidence="3" id="KW-0677">Repeat</keyword>
<dbReference type="GO" id="GO:0048666">
    <property type="term" value="P:neuron development"/>
    <property type="evidence" value="ECO:0007669"/>
    <property type="project" value="UniProtKB-ARBA"/>
</dbReference>
<dbReference type="FunFam" id="2.10.25.10:FF:000066">
    <property type="entry name" value="FAT atypical cadherin 4"/>
    <property type="match status" value="1"/>
</dbReference>
<dbReference type="GO" id="GO:0005112">
    <property type="term" value="F:Notch binding"/>
    <property type="evidence" value="ECO:0007669"/>
    <property type="project" value="TreeGrafter"/>
</dbReference>
<keyword evidence="4 6" id="KW-1015">Disulfide bond</keyword>
<dbReference type="GO" id="GO:0000902">
    <property type="term" value="P:cell morphogenesis"/>
    <property type="evidence" value="ECO:0007669"/>
    <property type="project" value="UniProtKB-ARBA"/>
</dbReference>
<dbReference type="FunFam" id="2.10.25.10:FF:000230">
    <property type="entry name" value="Delta-like protein"/>
    <property type="match status" value="1"/>
</dbReference>
<evidence type="ECO:0000256" key="3">
    <source>
        <dbReference type="ARBA" id="ARBA00022737"/>
    </source>
</evidence>
<dbReference type="CDD" id="cd00054">
    <property type="entry name" value="EGF_CA"/>
    <property type="match status" value="2"/>
</dbReference>
<keyword evidence="2" id="KW-0732">Signal</keyword>
<dbReference type="SMART" id="SM00181">
    <property type="entry name" value="EGF"/>
    <property type="match status" value="2"/>
</dbReference>
<evidence type="ECO:0000256" key="1">
    <source>
        <dbReference type="ARBA" id="ARBA00022536"/>
    </source>
</evidence>
<dbReference type="PROSITE" id="PS01186">
    <property type="entry name" value="EGF_2"/>
    <property type="match status" value="2"/>
</dbReference>
<accession>A0A8S2RC02</accession>
<dbReference type="PROSITE" id="PS51257">
    <property type="entry name" value="PROKAR_LIPOPROTEIN"/>
    <property type="match status" value="1"/>
</dbReference>
<dbReference type="Proteomes" id="UP000676336">
    <property type="component" value="Unassembled WGS sequence"/>
</dbReference>
<evidence type="ECO:0000256" key="5">
    <source>
        <dbReference type="ARBA" id="ARBA00023180"/>
    </source>
</evidence>
<dbReference type="SMART" id="SM00179">
    <property type="entry name" value="EGF_CA"/>
    <property type="match status" value="2"/>
</dbReference>
<feature type="disulfide bond" evidence="6">
    <location>
        <begin position="37"/>
        <end position="46"/>
    </location>
</feature>
<dbReference type="PANTHER" id="PTHR12916">
    <property type="entry name" value="CYTOCHROME C OXIDASE POLYPEPTIDE VIC-2"/>
    <property type="match status" value="1"/>
</dbReference>
<sequence length="94" mass="10060">MKSRQINEYLGDPCSQNPCMNGGQCFANNVGGFSCQCPSGFDGPRCEDRDPCASLPCMNQGTCMRENGGFRCACAPGYTGNICEIQDACQNNPC</sequence>
<dbReference type="Pfam" id="PF00008">
    <property type="entry name" value="EGF"/>
    <property type="match status" value="2"/>
</dbReference>
<evidence type="ECO:0000313" key="8">
    <source>
        <dbReference type="EMBL" id="CAF4160099.1"/>
    </source>
</evidence>